<feature type="transmembrane region" description="Helical" evidence="2">
    <location>
        <begin position="171"/>
        <end position="188"/>
    </location>
</feature>
<evidence type="ECO:0000313" key="4">
    <source>
        <dbReference type="Proteomes" id="UP000315399"/>
    </source>
</evidence>
<name>A0A523BHV1_9CREN</name>
<dbReference type="EMBL" id="QNVH01000003">
    <property type="protein sequence ID" value="TDA40080.1"/>
    <property type="molecule type" value="Genomic_DNA"/>
</dbReference>
<organism evidence="3 4">
    <name type="scientific">Thermoproteota archaeon</name>
    <dbReference type="NCBI Taxonomy" id="2056631"/>
    <lineage>
        <taxon>Archaea</taxon>
        <taxon>Thermoproteota</taxon>
    </lineage>
</organism>
<dbReference type="Proteomes" id="UP000315399">
    <property type="component" value="Unassembled WGS sequence"/>
</dbReference>
<feature type="transmembrane region" description="Helical" evidence="2">
    <location>
        <begin position="24"/>
        <end position="44"/>
    </location>
</feature>
<protein>
    <recommendedName>
        <fullName evidence="5">DUF4013 domain-containing protein</fullName>
    </recommendedName>
</protein>
<dbReference type="AlphaFoldDB" id="A0A523BHV1"/>
<dbReference type="InterPro" id="IPR025098">
    <property type="entry name" value="DUF4013"/>
</dbReference>
<keyword evidence="2" id="KW-0472">Membrane</keyword>
<evidence type="ECO:0000313" key="3">
    <source>
        <dbReference type="EMBL" id="TDA40080.1"/>
    </source>
</evidence>
<evidence type="ECO:0000256" key="2">
    <source>
        <dbReference type="SAM" id="Phobius"/>
    </source>
</evidence>
<evidence type="ECO:0000256" key="1">
    <source>
        <dbReference type="SAM" id="MobiDB-lite"/>
    </source>
</evidence>
<feature type="transmembrane region" description="Helical" evidence="2">
    <location>
        <begin position="194"/>
        <end position="211"/>
    </location>
</feature>
<feature type="transmembrane region" description="Helical" evidence="2">
    <location>
        <begin position="117"/>
        <end position="142"/>
    </location>
</feature>
<comment type="caution">
    <text evidence="3">The sequence shown here is derived from an EMBL/GenBank/DDBJ whole genome shotgun (WGS) entry which is preliminary data.</text>
</comment>
<evidence type="ECO:0008006" key="5">
    <source>
        <dbReference type="Google" id="ProtNLM"/>
    </source>
</evidence>
<gene>
    <name evidence="3" type="ORF">DSO08_00685</name>
</gene>
<reference evidence="3 4" key="1">
    <citation type="journal article" date="2019" name="Nat. Microbiol.">
        <title>Expanding anaerobic alkane metabolism in the domain of Archaea.</title>
        <authorList>
            <person name="Wang Y."/>
            <person name="Wegener G."/>
            <person name="Hou J."/>
            <person name="Wang F."/>
            <person name="Xiao X."/>
        </authorList>
    </citation>
    <scope>NUCLEOTIDE SEQUENCE [LARGE SCALE GENOMIC DNA]</scope>
    <source>
        <strain evidence="3">WYZ-LMO10</strain>
    </source>
</reference>
<keyword evidence="2" id="KW-0812">Transmembrane</keyword>
<sequence length="254" mass="27738">MNVSEIFSKAADYTKAILSRFGDLLILLVVSIIPIVNLIALGYYGRVIRDRSDSQAPPRLNGFWELFVDGLKALVAGLIWSIPVIIIFLITFVPIFTMMRWEHMMTYMTQPMALLRFTSFILLILMLIIAFGVFIIASVGIVHMFKTGSFGKAFAVGELVNIIGKIGLLRYLLWIIVAAVFGAVVSGFNMIPVIGWIISDLLSIILLIFLARSIGLMYDSAVVTPAAQQAQQAPGSPPAPPQTAPPPPPPPSPP</sequence>
<proteinExistence type="predicted"/>
<feature type="transmembrane region" description="Helical" evidence="2">
    <location>
        <begin position="73"/>
        <end position="97"/>
    </location>
</feature>
<feature type="region of interest" description="Disordered" evidence="1">
    <location>
        <begin position="228"/>
        <end position="254"/>
    </location>
</feature>
<dbReference type="Pfam" id="PF13197">
    <property type="entry name" value="DUF4013"/>
    <property type="match status" value="1"/>
</dbReference>
<accession>A0A523BHV1</accession>
<feature type="compositionally biased region" description="Pro residues" evidence="1">
    <location>
        <begin position="235"/>
        <end position="254"/>
    </location>
</feature>
<keyword evidence="2" id="KW-1133">Transmembrane helix</keyword>